<organism evidence="6 7">
    <name type="scientific">Intestinibaculum porci</name>
    <dbReference type="NCBI Taxonomy" id="2487118"/>
    <lineage>
        <taxon>Bacteria</taxon>
        <taxon>Bacillati</taxon>
        <taxon>Bacillota</taxon>
        <taxon>Erysipelotrichia</taxon>
        <taxon>Erysipelotrichales</taxon>
        <taxon>Erysipelotrichaceae</taxon>
        <taxon>Intestinibaculum</taxon>
    </lineage>
</organism>
<evidence type="ECO:0000256" key="1">
    <source>
        <dbReference type="ARBA" id="ARBA00004453"/>
    </source>
</evidence>
<gene>
    <name evidence="6" type="ORF">SG0102_29280</name>
</gene>
<dbReference type="FunFam" id="3.90.1530.30:FF:000001">
    <property type="entry name" value="Chromosome partitioning protein ParB"/>
    <property type="match status" value="1"/>
</dbReference>
<dbReference type="OrthoDB" id="9802051at2"/>
<dbReference type="PANTHER" id="PTHR33375">
    <property type="entry name" value="CHROMOSOME-PARTITIONING PROTEIN PARB-RELATED"/>
    <property type="match status" value="1"/>
</dbReference>
<dbReference type="InterPro" id="IPR041468">
    <property type="entry name" value="HTH_ParB/Spo0J"/>
</dbReference>
<evidence type="ECO:0000259" key="5">
    <source>
        <dbReference type="SMART" id="SM00470"/>
    </source>
</evidence>
<dbReference type="GO" id="GO:0005694">
    <property type="term" value="C:chromosome"/>
    <property type="evidence" value="ECO:0007669"/>
    <property type="project" value="TreeGrafter"/>
</dbReference>
<protein>
    <submittedName>
        <fullName evidence="6">Chromosome partitioning protein ParB</fullName>
    </submittedName>
</protein>
<accession>A0A3G9JYW0</accession>
<evidence type="ECO:0000313" key="7">
    <source>
        <dbReference type="Proteomes" id="UP000268059"/>
    </source>
</evidence>
<evidence type="ECO:0000256" key="3">
    <source>
        <dbReference type="ARBA" id="ARBA00022829"/>
    </source>
</evidence>
<feature type="domain" description="ParB-like N-terminal" evidence="5">
    <location>
        <begin position="43"/>
        <end position="132"/>
    </location>
</feature>
<dbReference type="GO" id="GO:0009295">
    <property type="term" value="C:nucleoid"/>
    <property type="evidence" value="ECO:0007669"/>
    <property type="project" value="UniProtKB-SubCell"/>
</dbReference>
<dbReference type="CDD" id="cd16393">
    <property type="entry name" value="SPO0J_N"/>
    <property type="match status" value="1"/>
</dbReference>
<comment type="subcellular location">
    <subcellularLocation>
        <location evidence="1">Cytoplasm</location>
        <location evidence="1">Nucleoid</location>
    </subcellularLocation>
</comment>
<dbReference type="InterPro" id="IPR004437">
    <property type="entry name" value="ParB/RepB/Spo0J"/>
</dbReference>
<evidence type="ECO:0000256" key="4">
    <source>
        <dbReference type="ARBA" id="ARBA00023125"/>
    </source>
</evidence>
<dbReference type="SMART" id="SM00470">
    <property type="entry name" value="ParB"/>
    <property type="match status" value="1"/>
</dbReference>
<reference evidence="6 7" key="1">
    <citation type="submission" date="2018-11" db="EMBL/GenBank/DDBJ databases">
        <title>Novel Erysipelotrichaceae bacterium isolated from small intestine of a swine.</title>
        <authorList>
            <person name="Kim J.S."/>
            <person name="Choe H."/>
            <person name="Lee Y.R."/>
            <person name="Kim K.M."/>
            <person name="Park D.S."/>
        </authorList>
    </citation>
    <scope>NUCLEOTIDE SEQUENCE [LARGE SCALE GENOMIC DNA]</scope>
    <source>
        <strain evidence="6 7">SG0102</strain>
    </source>
</reference>
<dbReference type="EMBL" id="AP019309">
    <property type="protein sequence ID" value="BBH27994.1"/>
    <property type="molecule type" value="Genomic_DNA"/>
</dbReference>
<dbReference type="Pfam" id="PF17762">
    <property type="entry name" value="HTH_ParB"/>
    <property type="match status" value="1"/>
</dbReference>
<dbReference type="InterPro" id="IPR050336">
    <property type="entry name" value="Chromosome_partition/occlusion"/>
</dbReference>
<keyword evidence="4" id="KW-0238">DNA-binding</keyword>
<dbReference type="Gene3D" id="3.90.1530.30">
    <property type="match status" value="1"/>
</dbReference>
<dbReference type="InterPro" id="IPR036086">
    <property type="entry name" value="ParB/Sulfiredoxin_sf"/>
</dbReference>
<proteinExistence type="inferred from homology"/>
<keyword evidence="7" id="KW-1185">Reference proteome</keyword>
<comment type="similarity">
    <text evidence="2">Belongs to the ParB family.</text>
</comment>
<sequence length="296" mass="33702">MPKGKKKALSRGLDAIFNDSSNGPDLQSAIDAIEKKSDEFTQELVPVDQIRPNPYQPRKYFDQEKLEELSLSIKEHGIFQPLLLKKSIHGYDIVAGERRHKAAIMAGLKEVPAIIVDFTDDQMMEIALLENIQREDLNAIEEAKAYKAMMDRFHLTQEKLSERVGKSRAHIANTMRLLNLPEEIQNYILDGTLSMGHVKPLIGLDNEKALEIAQKAIKEKLSVRQVEDIVKALKAAPKKKKEPKKEKHDEYAYAESILRKKYGTNIKVDDKTITIKYKGDEDLNRILELMGVIEDV</sequence>
<dbReference type="SUPFAM" id="SSF110849">
    <property type="entry name" value="ParB/Sulfiredoxin"/>
    <property type="match status" value="1"/>
</dbReference>
<evidence type="ECO:0000256" key="2">
    <source>
        <dbReference type="ARBA" id="ARBA00006295"/>
    </source>
</evidence>
<dbReference type="GO" id="GO:0003677">
    <property type="term" value="F:DNA binding"/>
    <property type="evidence" value="ECO:0007669"/>
    <property type="project" value="UniProtKB-KW"/>
</dbReference>
<dbReference type="InParanoid" id="A0A3G9JYW0"/>
<dbReference type="KEGG" id="ebm:SG0102_29280"/>
<dbReference type="InterPro" id="IPR003115">
    <property type="entry name" value="ParB_N"/>
</dbReference>
<dbReference type="FunFam" id="1.10.10.2830:FF:000001">
    <property type="entry name" value="Chromosome partitioning protein ParB"/>
    <property type="match status" value="1"/>
</dbReference>
<dbReference type="Proteomes" id="UP000268059">
    <property type="component" value="Chromosome"/>
</dbReference>
<dbReference type="GO" id="GO:0045881">
    <property type="term" value="P:positive regulation of sporulation resulting in formation of a cellular spore"/>
    <property type="evidence" value="ECO:0007669"/>
    <property type="project" value="TreeGrafter"/>
</dbReference>
<dbReference type="PANTHER" id="PTHR33375:SF1">
    <property type="entry name" value="CHROMOSOME-PARTITIONING PROTEIN PARB-RELATED"/>
    <property type="match status" value="1"/>
</dbReference>
<name>A0A3G9JYW0_9FIRM</name>
<dbReference type="NCBIfam" id="TIGR00180">
    <property type="entry name" value="parB_part"/>
    <property type="match status" value="1"/>
</dbReference>
<keyword evidence="3" id="KW-0159">Chromosome partition</keyword>
<dbReference type="Pfam" id="PF02195">
    <property type="entry name" value="ParB_N"/>
    <property type="match status" value="1"/>
</dbReference>
<dbReference type="Gene3D" id="1.10.10.2830">
    <property type="match status" value="1"/>
</dbReference>
<dbReference type="AlphaFoldDB" id="A0A3G9JYW0"/>
<evidence type="ECO:0000313" key="6">
    <source>
        <dbReference type="EMBL" id="BBH27994.1"/>
    </source>
</evidence>
<dbReference type="SUPFAM" id="SSF109709">
    <property type="entry name" value="KorB DNA-binding domain-like"/>
    <property type="match status" value="1"/>
</dbReference>
<dbReference type="GO" id="GO:0007059">
    <property type="term" value="P:chromosome segregation"/>
    <property type="evidence" value="ECO:0007669"/>
    <property type="project" value="UniProtKB-KW"/>
</dbReference>
<dbReference type="RefSeq" id="WP_125120672.1">
    <property type="nucleotide sequence ID" value="NZ_AP019309.1"/>
</dbReference>
<dbReference type="FunCoup" id="A0A3G9JYW0">
    <property type="interactions" value="265"/>
</dbReference>